<feature type="compositionally biased region" description="Basic residues" evidence="6">
    <location>
        <begin position="120"/>
        <end position="129"/>
    </location>
</feature>
<evidence type="ECO:0000256" key="7">
    <source>
        <dbReference type="SAM" id="Phobius"/>
    </source>
</evidence>
<evidence type="ECO:0000259" key="9">
    <source>
        <dbReference type="Pfam" id="PF12821"/>
    </source>
</evidence>
<feature type="transmembrane region" description="Helical" evidence="7">
    <location>
        <begin position="613"/>
        <end position="633"/>
    </location>
</feature>
<name>A0ABR5C099_9TREE</name>
<evidence type="ECO:0000256" key="6">
    <source>
        <dbReference type="SAM" id="MobiDB-lite"/>
    </source>
</evidence>
<dbReference type="PANTHER" id="PTHR31082:SF4">
    <property type="entry name" value="PHEROMONE-REGULATED MEMBRANE PROTEIN 10"/>
    <property type="match status" value="1"/>
</dbReference>
<organism evidence="10 11">
    <name type="scientific">Cryptococcus gattii EJB2</name>
    <dbReference type="NCBI Taxonomy" id="1296103"/>
    <lineage>
        <taxon>Eukaryota</taxon>
        <taxon>Fungi</taxon>
        <taxon>Dikarya</taxon>
        <taxon>Basidiomycota</taxon>
        <taxon>Agaricomycotina</taxon>
        <taxon>Tremellomycetes</taxon>
        <taxon>Tremellales</taxon>
        <taxon>Cryptococcaceae</taxon>
        <taxon>Cryptococcus</taxon>
        <taxon>Cryptococcus gattii species complex</taxon>
    </lineage>
</organism>
<proteinExistence type="inferred from homology"/>
<keyword evidence="2 7" id="KW-0812">Transmembrane</keyword>
<feature type="domain" description="Threonine/serine exporter-like N-terminal" evidence="8">
    <location>
        <begin position="310"/>
        <end position="533"/>
    </location>
</feature>
<dbReference type="InterPro" id="IPR024528">
    <property type="entry name" value="ThrE_2"/>
</dbReference>
<dbReference type="EMBL" id="KN848605">
    <property type="protein sequence ID" value="KIR81302.1"/>
    <property type="molecule type" value="Genomic_DNA"/>
</dbReference>
<feature type="transmembrane region" description="Helical" evidence="7">
    <location>
        <begin position="564"/>
        <end position="583"/>
    </location>
</feature>
<feature type="transmembrane region" description="Helical" evidence="7">
    <location>
        <begin position="472"/>
        <end position="492"/>
    </location>
</feature>
<protein>
    <recommendedName>
        <fullName evidence="12">Pheromone-regulated membrane protein 10</fullName>
    </recommendedName>
</protein>
<dbReference type="PANTHER" id="PTHR31082">
    <property type="entry name" value="PHEROMONE-REGULATED MEMBRANE PROTEIN 10"/>
    <property type="match status" value="1"/>
</dbReference>
<feature type="region of interest" description="Disordered" evidence="6">
    <location>
        <begin position="84"/>
        <end position="129"/>
    </location>
</feature>
<evidence type="ECO:0000256" key="2">
    <source>
        <dbReference type="ARBA" id="ARBA00022692"/>
    </source>
</evidence>
<keyword evidence="11" id="KW-1185">Reference proteome</keyword>
<dbReference type="Pfam" id="PF12821">
    <property type="entry name" value="ThrE_2"/>
    <property type="match status" value="1"/>
</dbReference>
<evidence type="ECO:0000256" key="4">
    <source>
        <dbReference type="ARBA" id="ARBA00023136"/>
    </source>
</evidence>
<feature type="transmembrane region" description="Helical" evidence="7">
    <location>
        <begin position="710"/>
        <end position="732"/>
    </location>
</feature>
<evidence type="ECO:0000256" key="5">
    <source>
        <dbReference type="ARBA" id="ARBA00034125"/>
    </source>
</evidence>
<accession>A0ABR5C099</accession>
<evidence type="ECO:0000313" key="11">
    <source>
        <dbReference type="Proteomes" id="UP000054272"/>
    </source>
</evidence>
<dbReference type="Proteomes" id="UP000054272">
    <property type="component" value="Unassembled WGS sequence"/>
</dbReference>
<feature type="region of interest" description="Disordered" evidence="6">
    <location>
        <begin position="1"/>
        <end position="29"/>
    </location>
</feature>
<keyword evidence="3 7" id="KW-1133">Transmembrane helix</keyword>
<evidence type="ECO:0008006" key="12">
    <source>
        <dbReference type="Google" id="ProtNLM"/>
    </source>
</evidence>
<feature type="compositionally biased region" description="Low complexity" evidence="6">
    <location>
        <begin position="86"/>
        <end position="99"/>
    </location>
</feature>
<feature type="transmembrane region" description="Helical" evidence="7">
    <location>
        <begin position="590"/>
        <end position="607"/>
    </location>
</feature>
<feature type="compositionally biased region" description="Low complexity" evidence="6">
    <location>
        <begin position="8"/>
        <end position="19"/>
    </location>
</feature>
<dbReference type="Pfam" id="PF06738">
    <property type="entry name" value="ThrE"/>
    <property type="match status" value="1"/>
</dbReference>
<evidence type="ECO:0000256" key="1">
    <source>
        <dbReference type="ARBA" id="ARBA00004141"/>
    </source>
</evidence>
<evidence type="ECO:0000259" key="8">
    <source>
        <dbReference type="Pfam" id="PF06738"/>
    </source>
</evidence>
<dbReference type="InterPro" id="IPR010619">
    <property type="entry name" value="ThrE-like_N"/>
</dbReference>
<evidence type="ECO:0000256" key="3">
    <source>
        <dbReference type="ARBA" id="ARBA00022989"/>
    </source>
</evidence>
<evidence type="ECO:0000313" key="10">
    <source>
        <dbReference type="EMBL" id="KIR81302.1"/>
    </source>
</evidence>
<keyword evidence="4 7" id="KW-0472">Membrane</keyword>
<feature type="transmembrane region" description="Helical" evidence="7">
    <location>
        <begin position="640"/>
        <end position="661"/>
    </location>
</feature>
<comment type="similarity">
    <text evidence="5">Belongs to the ThrE exporter (TC 2.A.79) family.</text>
</comment>
<gene>
    <name evidence="10" type="ORF">I306_01535</name>
</gene>
<feature type="transmembrane region" description="Helical" evidence="7">
    <location>
        <begin position="513"/>
        <end position="534"/>
    </location>
</feature>
<reference evidence="10 11" key="1">
    <citation type="submission" date="2015-01" db="EMBL/GenBank/DDBJ databases">
        <title>The Genome Sequence of Cryptococcus gattii EJB2.</title>
        <authorList>
            <consortium name="The Broad Institute Genomics Platform"/>
            <person name="Cuomo C."/>
            <person name="Litvintseva A."/>
            <person name="Chen Y."/>
            <person name="Heitman J."/>
            <person name="Sun S."/>
            <person name="Springer D."/>
            <person name="Dromer F."/>
            <person name="Young S."/>
            <person name="Zeng Q."/>
            <person name="Gargeya S."/>
            <person name="Abouelleil A."/>
            <person name="Alvarado L."/>
            <person name="Chapman S.B."/>
            <person name="Gainer-Dewar J."/>
            <person name="Goldberg J."/>
            <person name="Griggs A."/>
            <person name="Gujja S."/>
            <person name="Hansen M."/>
            <person name="Howarth C."/>
            <person name="Imamovic A."/>
            <person name="Larimer J."/>
            <person name="Murphy C."/>
            <person name="Naylor J."/>
            <person name="Pearson M."/>
            <person name="Priest M."/>
            <person name="Roberts A."/>
            <person name="Saif S."/>
            <person name="Shea T."/>
            <person name="Sykes S."/>
            <person name="Wortman J."/>
            <person name="Nusbaum C."/>
            <person name="Birren B."/>
        </authorList>
    </citation>
    <scope>NUCLEOTIDE SEQUENCE [LARGE SCALE GENOMIC DNA]</scope>
    <source>
        <strain evidence="10 11">EJB2</strain>
    </source>
</reference>
<sequence>MLPRTSSRRSSVSSWVSSDNDSEDDIQVGPKGVLSALLSLYGNEASNKKRRALRSFLRYKDKDNEDSHRGRARKRWSTESLFALPSRNSSRSASRSVSRGAINAPDGPEVAGRMKDEKKRVHRNRKHQRLPHRSQDLNQPYIPSVRYSNPLEPAANITVAQRFRTFMTGRNAPVTLLGAPDAVDHTRSQEESRYRTMAALMITTNSLMSIGSPTLVHVAPASGQGGESSGGHRKISWYESVAEKDRAEQERELEEERDLGLIDGAEDNLRTLEEGMYQGKGKRKRTRGKRIQREIAVTKHVSNLVQRKKFIEELAKAVVNYGAPAHSVEAWLASTADILSVEASFIYLPTVLLVAFRDTDVHSTDVLFIRPSGGLELYRLSLVHEVYRRVTHDKISASQGRRALKRIGRETVPYSRLTLILTGSVASAISSRVAFSGSFVDILMSGALGALFTIVQFTISKENRVLSNIFEIGMAGILSFVAASIVLILPGWHICLGALELGSKNIIAGGIRLVWAVVYTLFLSLGLGIGSEIWDSFGPPQPGNHSDSSDANTTEVLINTASDWWLFLLVPIFAFSLAVWFRADWRSKDIVVMVLVACAGYVVNYFLSGQISQINVTSAVSAFAVGVLGNLYSRLGRGSAFPSMVCGILLLVPNAIAAAGGLGTSSSDKSDSTNSNNEQEINTAIIVSIRMILVSQLLTSRLKFWMKTDAIPQVGVGLAVGLFASTVAIYPFGKKRRYIFSY</sequence>
<feature type="transmembrane region" description="Helical" evidence="7">
    <location>
        <begin position="439"/>
        <end position="460"/>
    </location>
</feature>
<dbReference type="InterPro" id="IPR051361">
    <property type="entry name" value="ThrE/Ser_Exporter"/>
</dbReference>
<comment type="subcellular location">
    <subcellularLocation>
        <location evidence="1">Membrane</location>
        <topology evidence="1">Multi-pass membrane protein</topology>
    </subcellularLocation>
</comment>
<feature type="domain" description="Threonine/Serine exporter ThrE" evidence="9">
    <location>
        <begin position="567"/>
        <end position="692"/>
    </location>
</feature>